<keyword evidence="1" id="KW-0812">Transmembrane</keyword>
<dbReference type="AlphaFoldDB" id="A0A430AL25"/>
<reference evidence="2 3" key="1">
    <citation type="submission" date="2017-05" db="EMBL/GenBank/DDBJ databases">
        <title>Vagococcus spp. assemblies.</title>
        <authorList>
            <person name="Gulvik C.A."/>
        </authorList>
    </citation>
    <scope>NUCLEOTIDE SEQUENCE [LARGE SCALE GENOMIC DNA]</scope>
    <source>
        <strain evidence="2 3">DSM 24756</strain>
    </source>
</reference>
<gene>
    <name evidence="2" type="ORF">CBF30_03055</name>
</gene>
<organism evidence="2 3">
    <name type="scientific">Vagococcus entomophilus</name>
    <dbReference type="NCBI Taxonomy" id="1160095"/>
    <lineage>
        <taxon>Bacteria</taxon>
        <taxon>Bacillati</taxon>
        <taxon>Bacillota</taxon>
        <taxon>Bacilli</taxon>
        <taxon>Lactobacillales</taxon>
        <taxon>Enterococcaceae</taxon>
        <taxon>Vagococcus</taxon>
    </lineage>
</organism>
<protein>
    <submittedName>
        <fullName evidence="2">Uncharacterized protein</fullName>
    </submittedName>
</protein>
<dbReference type="Proteomes" id="UP000288669">
    <property type="component" value="Unassembled WGS sequence"/>
</dbReference>
<evidence type="ECO:0000256" key="1">
    <source>
        <dbReference type="SAM" id="Phobius"/>
    </source>
</evidence>
<accession>A0A430AL25</accession>
<evidence type="ECO:0000313" key="3">
    <source>
        <dbReference type="Proteomes" id="UP000288669"/>
    </source>
</evidence>
<proteinExistence type="predicted"/>
<dbReference type="OrthoDB" id="2339907at2"/>
<keyword evidence="1" id="KW-0472">Membrane</keyword>
<feature type="transmembrane region" description="Helical" evidence="1">
    <location>
        <begin position="39"/>
        <end position="59"/>
    </location>
</feature>
<name>A0A430AL25_9ENTE</name>
<comment type="caution">
    <text evidence="2">The sequence shown here is derived from an EMBL/GenBank/DDBJ whole genome shotgun (WGS) entry which is preliminary data.</text>
</comment>
<evidence type="ECO:0000313" key="2">
    <source>
        <dbReference type="EMBL" id="RSU08798.1"/>
    </source>
</evidence>
<keyword evidence="1" id="KW-1133">Transmembrane helix</keyword>
<keyword evidence="3" id="KW-1185">Reference proteome</keyword>
<sequence>MKKSKIKTCKYPNCNKEVPSDNSLFCMEHRRSLKEKRHVVGTAIGSLAFLGATTLANSIKKKKI</sequence>
<dbReference type="EMBL" id="NGJZ01000001">
    <property type="protein sequence ID" value="RSU08798.1"/>
    <property type="molecule type" value="Genomic_DNA"/>
</dbReference>